<evidence type="ECO:0000313" key="15">
    <source>
        <dbReference type="EMBL" id="KAG9250260.1"/>
    </source>
</evidence>
<sequence>MPPKKVPQKTGKLDPVWAKPEDLKKPETVGERTQQRINLSTPYHGKDLNDLTADELKIYSHTNLIKPISEGKISLSVKAEREFWKVVNKEKLPIRHVRDNYDWGKDKNGKDIASYTIEELNQRKVKQARYRALSLFSRQFVHLRDQAKRQGAELAETQIEDERKRRREMAALKKDLYGELTAKLVQDPVYDDIIPIPMEEPENALARIAYPDFYAEAISYLRAVMVAEEYTPRCLRITEHVISMNPAHYTVWLYRFKIIQVLDLPIPDEIEWLNEVALNNLKNYQIWHHRQLLLDYYYPKIADDEDAVKKLAKSEIDFVNQILAEDTKNYHVWSYRQDIVAKLGIWTVAELGSTQNMIEDDVRNNSAWSHRFYLVFSDPSQSTKDASPTEHDPKVPESIIERELKYTRDKILLSPQNQSSWNYLRGVLRKAGRGMSTEEGFASQFAECLGEEGEKVTSSHALEMLADASVETGDAEKATLCFTRLAKTWDPIREGYWQYRISQLKEQ</sequence>
<feature type="compositionally biased region" description="Basic and acidic residues" evidence="14">
    <location>
        <begin position="19"/>
        <end position="34"/>
    </location>
</feature>
<name>A0A9P8CKS6_9HYPO</name>
<dbReference type="Gene3D" id="1.25.40.120">
    <property type="entry name" value="Protein prenylyltransferase"/>
    <property type="match status" value="1"/>
</dbReference>
<dbReference type="Pfam" id="PF01239">
    <property type="entry name" value="PPTA"/>
    <property type="match status" value="5"/>
</dbReference>
<evidence type="ECO:0000256" key="8">
    <source>
        <dbReference type="ARBA" id="ARBA00022842"/>
    </source>
</evidence>
<dbReference type="GO" id="GO:0005965">
    <property type="term" value="C:protein farnesyltransferase complex"/>
    <property type="evidence" value="ECO:0007669"/>
    <property type="project" value="TreeGrafter"/>
</dbReference>
<evidence type="ECO:0000256" key="12">
    <source>
        <dbReference type="ARBA" id="ARBA00043086"/>
    </source>
</evidence>
<evidence type="ECO:0000256" key="14">
    <source>
        <dbReference type="SAM" id="MobiDB-lite"/>
    </source>
</evidence>
<dbReference type="PANTHER" id="PTHR11129">
    <property type="entry name" value="PROTEIN FARNESYLTRANSFERASE ALPHA SUBUNIT/RAB GERANYLGERANYL TRANSFERASE ALPHA SUBUNIT"/>
    <property type="match status" value="1"/>
</dbReference>
<evidence type="ECO:0000256" key="13">
    <source>
        <dbReference type="ARBA" id="ARBA00043219"/>
    </source>
</evidence>
<dbReference type="EC" id="2.5.1.59" evidence="3"/>
<evidence type="ECO:0000313" key="16">
    <source>
        <dbReference type="Proteomes" id="UP000887229"/>
    </source>
</evidence>
<keyword evidence="5" id="KW-0637">Prenyltransferase</keyword>
<dbReference type="EC" id="2.5.1.58" evidence="4"/>
<evidence type="ECO:0000256" key="6">
    <source>
        <dbReference type="ARBA" id="ARBA00022679"/>
    </source>
</evidence>
<gene>
    <name evidence="15" type="ORF">F5Z01DRAFT_684012</name>
</gene>
<dbReference type="GeneID" id="70296800"/>
<comment type="cofactor">
    <cofactor evidence="1">
        <name>Mg(2+)</name>
        <dbReference type="ChEBI" id="CHEBI:18420"/>
    </cofactor>
</comment>
<dbReference type="PANTHER" id="PTHR11129:SF1">
    <property type="entry name" value="PROTEIN FARNESYLTRANSFERASE_GERANYLGERANYLTRANSFERASE TYPE-1 SUBUNIT ALPHA"/>
    <property type="match status" value="1"/>
</dbReference>
<evidence type="ECO:0000256" key="2">
    <source>
        <dbReference type="ARBA" id="ARBA00006734"/>
    </source>
</evidence>
<dbReference type="Proteomes" id="UP000887229">
    <property type="component" value="Unassembled WGS sequence"/>
</dbReference>
<comment type="caution">
    <text evidence="15">The sequence shown here is derived from an EMBL/GenBank/DDBJ whole genome shotgun (WGS) entry which is preliminary data.</text>
</comment>
<keyword evidence="8" id="KW-0460">Magnesium</keyword>
<dbReference type="InterPro" id="IPR002088">
    <property type="entry name" value="Prenyl_trans_a"/>
</dbReference>
<comment type="similarity">
    <text evidence="2">Belongs to the protein prenyltransferase subunit alpha family.</text>
</comment>
<accession>A0A9P8CKS6</accession>
<evidence type="ECO:0000256" key="9">
    <source>
        <dbReference type="ARBA" id="ARBA00040965"/>
    </source>
</evidence>
<feature type="region of interest" description="Disordered" evidence="14">
    <location>
        <begin position="1"/>
        <end position="34"/>
    </location>
</feature>
<protein>
    <recommendedName>
        <fullName evidence="9">Protein farnesyltransferase/geranylgeranyltransferase type-1 subunit alpha</fullName>
        <ecNumber evidence="4">2.5.1.58</ecNumber>
        <ecNumber evidence="3">2.5.1.59</ecNumber>
    </recommendedName>
    <alternativeName>
        <fullName evidence="12">CAAX farnesyltransferase subunit alpha</fullName>
    </alternativeName>
    <alternativeName>
        <fullName evidence="11">FTase-alpha</fullName>
    </alternativeName>
    <alternativeName>
        <fullName evidence="10">Ras proteins prenyltransferase subunit alpha</fullName>
    </alternativeName>
    <alternativeName>
        <fullName evidence="13">Type I protein geranyl-geranyltransferase subunit alpha</fullName>
    </alternativeName>
</protein>
<dbReference type="GO" id="GO:0004662">
    <property type="term" value="F:CAAX-protein geranylgeranyltransferase activity"/>
    <property type="evidence" value="ECO:0007669"/>
    <property type="project" value="UniProtKB-EC"/>
</dbReference>
<proteinExistence type="inferred from homology"/>
<dbReference type="RefSeq" id="XP_046114184.1">
    <property type="nucleotide sequence ID" value="XM_046265897.1"/>
</dbReference>
<keyword evidence="6" id="KW-0808">Transferase</keyword>
<evidence type="ECO:0000256" key="1">
    <source>
        <dbReference type="ARBA" id="ARBA00001946"/>
    </source>
</evidence>
<dbReference type="GO" id="GO:0005953">
    <property type="term" value="C:CAAX-protein geranylgeranyltransferase complex"/>
    <property type="evidence" value="ECO:0007669"/>
    <property type="project" value="TreeGrafter"/>
</dbReference>
<evidence type="ECO:0000256" key="5">
    <source>
        <dbReference type="ARBA" id="ARBA00022602"/>
    </source>
</evidence>
<dbReference type="PROSITE" id="PS51147">
    <property type="entry name" value="PFTA"/>
    <property type="match status" value="5"/>
</dbReference>
<dbReference type="EMBL" id="MU251280">
    <property type="protein sequence ID" value="KAG9250260.1"/>
    <property type="molecule type" value="Genomic_DNA"/>
</dbReference>
<dbReference type="GO" id="GO:0004660">
    <property type="term" value="F:protein farnesyltransferase activity"/>
    <property type="evidence" value="ECO:0007669"/>
    <property type="project" value="UniProtKB-EC"/>
</dbReference>
<evidence type="ECO:0000256" key="3">
    <source>
        <dbReference type="ARBA" id="ARBA00012700"/>
    </source>
</evidence>
<dbReference type="OrthoDB" id="272289at2759"/>
<evidence type="ECO:0000256" key="4">
    <source>
        <dbReference type="ARBA" id="ARBA00012702"/>
    </source>
</evidence>
<evidence type="ECO:0000256" key="7">
    <source>
        <dbReference type="ARBA" id="ARBA00022737"/>
    </source>
</evidence>
<evidence type="ECO:0000256" key="11">
    <source>
        <dbReference type="ARBA" id="ARBA00042436"/>
    </source>
</evidence>
<organism evidence="15 16">
    <name type="scientific">Emericellopsis atlantica</name>
    <dbReference type="NCBI Taxonomy" id="2614577"/>
    <lineage>
        <taxon>Eukaryota</taxon>
        <taxon>Fungi</taxon>
        <taxon>Dikarya</taxon>
        <taxon>Ascomycota</taxon>
        <taxon>Pezizomycotina</taxon>
        <taxon>Sordariomycetes</taxon>
        <taxon>Hypocreomycetidae</taxon>
        <taxon>Hypocreales</taxon>
        <taxon>Bionectriaceae</taxon>
        <taxon>Emericellopsis</taxon>
    </lineage>
</organism>
<dbReference type="AlphaFoldDB" id="A0A9P8CKS6"/>
<keyword evidence="16" id="KW-1185">Reference proteome</keyword>
<evidence type="ECO:0000256" key="10">
    <source>
        <dbReference type="ARBA" id="ARBA00041392"/>
    </source>
</evidence>
<keyword evidence="7" id="KW-0677">Repeat</keyword>
<dbReference type="SUPFAM" id="SSF48439">
    <property type="entry name" value="Protein prenylyltransferase"/>
    <property type="match status" value="1"/>
</dbReference>
<reference evidence="15" key="1">
    <citation type="journal article" date="2021" name="IMA Fungus">
        <title>Genomic characterization of three marine fungi, including Emericellopsis atlantica sp. nov. with signatures of a generalist lifestyle and marine biomass degradation.</title>
        <authorList>
            <person name="Hagestad O.C."/>
            <person name="Hou L."/>
            <person name="Andersen J.H."/>
            <person name="Hansen E.H."/>
            <person name="Altermark B."/>
            <person name="Li C."/>
            <person name="Kuhnert E."/>
            <person name="Cox R.J."/>
            <person name="Crous P.W."/>
            <person name="Spatafora J.W."/>
            <person name="Lail K."/>
            <person name="Amirebrahimi M."/>
            <person name="Lipzen A."/>
            <person name="Pangilinan J."/>
            <person name="Andreopoulos W."/>
            <person name="Hayes R.D."/>
            <person name="Ng V."/>
            <person name="Grigoriev I.V."/>
            <person name="Jackson S.A."/>
            <person name="Sutton T.D.S."/>
            <person name="Dobson A.D.W."/>
            <person name="Rama T."/>
        </authorList>
    </citation>
    <scope>NUCLEOTIDE SEQUENCE</scope>
    <source>
        <strain evidence="15">TS7</strain>
    </source>
</reference>